<dbReference type="GO" id="GO:0000139">
    <property type="term" value="C:Golgi membrane"/>
    <property type="evidence" value="ECO:0007669"/>
    <property type="project" value="TreeGrafter"/>
</dbReference>
<organism evidence="3 4">
    <name type="scientific">Piliocolobus tephrosceles</name>
    <name type="common">Ugandan red Colobus</name>
    <dbReference type="NCBI Taxonomy" id="591936"/>
    <lineage>
        <taxon>Eukaryota</taxon>
        <taxon>Metazoa</taxon>
        <taxon>Chordata</taxon>
        <taxon>Craniata</taxon>
        <taxon>Vertebrata</taxon>
        <taxon>Euteleostomi</taxon>
        <taxon>Mammalia</taxon>
        <taxon>Eutheria</taxon>
        <taxon>Euarchontoglires</taxon>
        <taxon>Primates</taxon>
        <taxon>Haplorrhini</taxon>
        <taxon>Catarrhini</taxon>
        <taxon>Cercopithecidae</taxon>
        <taxon>Colobinae</taxon>
        <taxon>Piliocolobus</taxon>
    </lineage>
</organism>
<sequence>RVKKNYEEDKVFVNPNEGDKASLLQETRIFSSYPLNTQKCLNILTKIVYLLNSGNDSLTSQECTDIFFSITKLFQSNNEQLRRMVYLVIKNLPVNEKEIFIVISVGINSAI</sequence>
<dbReference type="InterPro" id="IPR011989">
    <property type="entry name" value="ARM-like"/>
</dbReference>
<evidence type="ECO:0000259" key="2">
    <source>
        <dbReference type="Pfam" id="PF01602"/>
    </source>
</evidence>
<evidence type="ECO:0000313" key="4">
    <source>
        <dbReference type="Proteomes" id="UP000694416"/>
    </source>
</evidence>
<name>A0A8C9HG94_9PRIM</name>
<dbReference type="InterPro" id="IPR016024">
    <property type="entry name" value="ARM-type_fold"/>
</dbReference>
<dbReference type="GO" id="GO:0030126">
    <property type="term" value="C:COPI vesicle coat"/>
    <property type="evidence" value="ECO:0007669"/>
    <property type="project" value="TreeGrafter"/>
</dbReference>
<dbReference type="InterPro" id="IPR002553">
    <property type="entry name" value="Clathrin/coatomer_adapt-like_N"/>
</dbReference>
<dbReference type="GO" id="GO:0006886">
    <property type="term" value="P:intracellular protein transport"/>
    <property type="evidence" value="ECO:0007669"/>
    <property type="project" value="InterPro"/>
</dbReference>
<reference evidence="3" key="1">
    <citation type="submission" date="2025-08" db="UniProtKB">
        <authorList>
            <consortium name="Ensembl"/>
        </authorList>
    </citation>
    <scope>IDENTIFICATION</scope>
</reference>
<dbReference type="GO" id="GO:0005783">
    <property type="term" value="C:endoplasmic reticulum"/>
    <property type="evidence" value="ECO:0007669"/>
    <property type="project" value="TreeGrafter"/>
</dbReference>
<dbReference type="GO" id="GO:0009306">
    <property type="term" value="P:protein secretion"/>
    <property type="evidence" value="ECO:0007669"/>
    <property type="project" value="TreeGrafter"/>
</dbReference>
<reference evidence="3" key="2">
    <citation type="submission" date="2025-09" db="UniProtKB">
        <authorList>
            <consortium name="Ensembl"/>
        </authorList>
    </citation>
    <scope>IDENTIFICATION</scope>
</reference>
<evidence type="ECO:0000256" key="1">
    <source>
        <dbReference type="ARBA" id="ARBA00004184"/>
    </source>
</evidence>
<dbReference type="PANTHER" id="PTHR10261">
    <property type="entry name" value="COATOMER SUBUNIT GAMMA"/>
    <property type="match status" value="1"/>
</dbReference>
<feature type="domain" description="Clathrin/coatomer adaptor adaptin-like N-terminal" evidence="2">
    <location>
        <begin position="25"/>
        <end position="103"/>
    </location>
</feature>
<evidence type="ECO:0000313" key="3">
    <source>
        <dbReference type="Ensembl" id="ENSPTEP00000016128.1"/>
    </source>
</evidence>
<dbReference type="Gene3D" id="1.25.10.10">
    <property type="entry name" value="Leucine-rich Repeat Variant"/>
    <property type="match status" value="1"/>
</dbReference>
<accession>A0A8C9HG94</accession>
<dbReference type="GO" id="GO:0006888">
    <property type="term" value="P:endoplasmic reticulum to Golgi vesicle-mediated transport"/>
    <property type="evidence" value="ECO:0007669"/>
    <property type="project" value="TreeGrafter"/>
</dbReference>
<dbReference type="AlphaFoldDB" id="A0A8C9HG94"/>
<proteinExistence type="predicted"/>
<dbReference type="PANTHER" id="PTHR10261:SF0">
    <property type="entry name" value="COATOMER SUBUNIT GAMMA-2"/>
    <property type="match status" value="1"/>
</dbReference>
<protein>
    <recommendedName>
        <fullName evidence="2">Clathrin/coatomer adaptor adaptin-like N-terminal domain-containing protein</fullName>
    </recommendedName>
</protein>
<keyword evidence="4" id="KW-1185">Reference proteome</keyword>
<dbReference type="InterPro" id="IPR017106">
    <property type="entry name" value="Coatomer_gsu"/>
</dbReference>
<dbReference type="GO" id="GO:0006891">
    <property type="term" value="P:intra-Golgi vesicle-mediated transport"/>
    <property type="evidence" value="ECO:0007669"/>
    <property type="project" value="TreeGrafter"/>
</dbReference>
<dbReference type="Ensembl" id="ENSPTET00000023946.1">
    <property type="protein sequence ID" value="ENSPTEP00000016128.1"/>
    <property type="gene ID" value="ENSPTEG00000017731.1"/>
</dbReference>
<dbReference type="Proteomes" id="UP000694416">
    <property type="component" value="Unplaced"/>
</dbReference>
<dbReference type="GO" id="GO:0005793">
    <property type="term" value="C:endoplasmic reticulum-Golgi intermediate compartment"/>
    <property type="evidence" value="ECO:0007669"/>
    <property type="project" value="TreeGrafter"/>
</dbReference>
<comment type="subcellular location">
    <subcellularLocation>
        <location evidence="1">Endomembrane system</location>
        <topology evidence="1">Peripheral membrane protein</topology>
    </subcellularLocation>
</comment>
<dbReference type="Pfam" id="PF01602">
    <property type="entry name" value="Adaptin_N"/>
    <property type="match status" value="1"/>
</dbReference>
<dbReference type="SUPFAM" id="SSF48371">
    <property type="entry name" value="ARM repeat"/>
    <property type="match status" value="1"/>
</dbReference>